<dbReference type="AlphaFoldDB" id="A0A916YBD2"/>
<feature type="region of interest" description="Disordered" evidence="1">
    <location>
        <begin position="285"/>
        <end position="305"/>
    </location>
</feature>
<keyword evidence="2" id="KW-0548">Nucleotidyltransferase</keyword>
<evidence type="ECO:0000313" key="3">
    <source>
        <dbReference type="Proteomes" id="UP000613160"/>
    </source>
</evidence>
<dbReference type="Proteomes" id="UP000613160">
    <property type="component" value="Unassembled WGS sequence"/>
</dbReference>
<feature type="region of interest" description="Disordered" evidence="1">
    <location>
        <begin position="1"/>
        <end position="20"/>
    </location>
</feature>
<keyword evidence="3" id="KW-1185">Reference proteome</keyword>
<sequence>MSQGPATAAGDAGVSDAGKGQEGVSLPADAEGWAAFFGRYRDIVLVANSDKVDMAALVEQFGPDALFVFFNKVYKVLSAPFGGAALLVARSSEAGANIVYRREVETVAGYFQAPGFAGILNLKAADRERFSAAGEFGSRSVGFLDLSHHFVGFYPEGRLPSSGFALAVWLAERRLPGRVTLAGFSGQRGEDRKLFRIHDWIFEQIVQRLLVQAGRINTVGEAAPAGNLARIADRFPEVEARDIVLVASDILAARLDEADTVIDGLLSATRWQRMLRRAFRRLKPKTRKQKLADSKVGAGEGAARR</sequence>
<proteinExistence type="predicted"/>
<organism evidence="2 3">
    <name type="scientific">Aureimonas glaciei</name>
    <dbReference type="NCBI Taxonomy" id="1776957"/>
    <lineage>
        <taxon>Bacteria</taxon>
        <taxon>Pseudomonadati</taxon>
        <taxon>Pseudomonadota</taxon>
        <taxon>Alphaproteobacteria</taxon>
        <taxon>Hyphomicrobiales</taxon>
        <taxon>Aurantimonadaceae</taxon>
        <taxon>Aureimonas</taxon>
    </lineage>
</organism>
<keyword evidence="2" id="KW-0808">Transferase</keyword>
<reference evidence="2" key="2">
    <citation type="submission" date="2020-09" db="EMBL/GenBank/DDBJ databases">
        <authorList>
            <person name="Sun Q."/>
            <person name="Zhou Y."/>
        </authorList>
    </citation>
    <scope>NUCLEOTIDE SEQUENCE</scope>
    <source>
        <strain evidence="2">CGMCC 1.15493</strain>
    </source>
</reference>
<protein>
    <submittedName>
        <fullName evidence="2">3-deoxy-manno-octulosonate cytidylyltransferase</fullName>
    </submittedName>
</protein>
<accession>A0A916YBD2</accession>
<dbReference type="GO" id="GO:0016779">
    <property type="term" value="F:nucleotidyltransferase activity"/>
    <property type="evidence" value="ECO:0007669"/>
    <property type="project" value="UniProtKB-KW"/>
</dbReference>
<evidence type="ECO:0000313" key="2">
    <source>
        <dbReference type="EMBL" id="GGD38639.1"/>
    </source>
</evidence>
<name>A0A916YBD2_9HYPH</name>
<evidence type="ECO:0000256" key="1">
    <source>
        <dbReference type="SAM" id="MobiDB-lite"/>
    </source>
</evidence>
<reference evidence="2" key="1">
    <citation type="journal article" date="2014" name="Int. J. Syst. Evol. Microbiol.">
        <title>Complete genome sequence of Corynebacterium casei LMG S-19264T (=DSM 44701T), isolated from a smear-ripened cheese.</title>
        <authorList>
            <consortium name="US DOE Joint Genome Institute (JGI-PGF)"/>
            <person name="Walter F."/>
            <person name="Albersmeier A."/>
            <person name="Kalinowski J."/>
            <person name="Ruckert C."/>
        </authorList>
    </citation>
    <scope>NUCLEOTIDE SEQUENCE</scope>
    <source>
        <strain evidence="2">CGMCC 1.15493</strain>
    </source>
</reference>
<comment type="caution">
    <text evidence="2">The sequence shown here is derived from an EMBL/GenBank/DDBJ whole genome shotgun (WGS) entry which is preliminary data.</text>
</comment>
<gene>
    <name evidence="2" type="primary">kdsB2</name>
    <name evidence="2" type="ORF">GCM10011335_46740</name>
</gene>
<dbReference type="EMBL" id="BMJJ01000015">
    <property type="protein sequence ID" value="GGD38639.1"/>
    <property type="molecule type" value="Genomic_DNA"/>
</dbReference>